<dbReference type="Proteomes" id="UP000295504">
    <property type="component" value="Unassembled WGS sequence"/>
</dbReference>
<dbReference type="Pfam" id="PF00293">
    <property type="entry name" value="NUDIX"/>
    <property type="match status" value="1"/>
</dbReference>
<protein>
    <submittedName>
        <fullName evidence="3">NUDIX domain-containing protein</fullName>
    </submittedName>
</protein>
<dbReference type="PANTHER" id="PTHR43736">
    <property type="entry name" value="ADP-RIBOSE PYROPHOSPHATASE"/>
    <property type="match status" value="1"/>
</dbReference>
<dbReference type="InterPro" id="IPR000086">
    <property type="entry name" value="NUDIX_hydrolase_dom"/>
</dbReference>
<dbReference type="Gene3D" id="3.90.79.10">
    <property type="entry name" value="Nucleoside Triphosphate Pyrophosphohydrolase"/>
    <property type="match status" value="1"/>
</dbReference>
<dbReference type="InterPro" id="IPR015797">
    <property type="entry name" value="NUDIX_hydrolase-like_dom_sf"/>
</dbReference>
<sequence length="182" mass="21154">MNKMDLIKLINQYYPDSEDEIKDKNSIIEFLSNNDIFLGKGNTSGHITGSTWIVDKHKNKVLLTHHRKLGKWLQLGGHTEENENILDSALREAIEESGLTNLKVLSRDIFDVDVHLIPRRKNELEHYHYDIRFLIEADDTETIVISKESINLKWLPLSEIDLYSNEQSIKRMVKKTTGLIKE</sequence>
<dbReference type="EMBL" id="SLYC01000051">
    <property type="protein sequence ID" value="TCP96460.1"/>
    <property type="molecule type" value="Genomic_DNA"/>
</dbReference>
<reference evidence="3 4" key="1">
    <citation type="submission" date="2019-03" db="EMBL/GenBank/DDBJ databases">
        <title>Genomic Encyclopedia of Type Strains, Phase IV (KMG-IV): sequencing the most valuable type-strain genomes for metagenomic binning, comparative biology and taxonomic classification.</title>
        <authorList>
            <person name="Goeker M."/>
        </authorList>
    </citation>
    <scope>NUCLEOTIDE SEQUENCE [LARGE SCALE GENOMIC DNA]</scope>
    <source>
        <strain evidence="3 4">DSM 100013</strain>
    </source>
</reference>
<dbReference type="OrthoDB" id="9787476at2"/>
<accession>A0A4R2T2L8</accession>
<dbReference type="AlphaFoldDB" id="A0A4R2T2L8"/>
<organism evidence="3 4">
    <name type="scientific">Serpentinicella alkaliphila</name>
    <dbReference type="NCBI Taxonomy" id="1734049"/>
    <lineage>
        <taxon>Bacteria</taxon>
        <taxon>Bacillati</taxon>
        <taxon>Bacillota</taxon>
        <taxon>Clostridia</taxon>
        <taxon>Peptostreptococcales</taxon>
        <taxon>Natronincolaceae</taxon>
        <taxon>Serpentinicella</taxon>
    </lineage>
</organism>
<dbReference type="CDD" id="cd03674">
    <property type="entry name" value="NUDIX_Hydrolase"/>
    <property type="match status" value="1"/>
</dbReference>
<evidence type="ECO:0000256" key="1">
    <source>
        <dbReference type="ARBA" id="ARBA00005582"/>
    </source>
</evidence>
<comment type="caution">
    <text evidence="3">The sequence shown here is derived from an EMBL/GenBank/DDBJ whole genome shotgun (WGS) entry which is preliminary data.</text>
</comment>
<dbReference type="SUPFAM" id="SSF55811">
    <property type="entry name" value="Nudix"/>
    <property type="match status" value="1"/>
</dbReference>
<feature type="domain" description="Nudix hydrolase" evidence="2">
    <location>
        <begin position="44"/>
        <end position="179"/>
    </location>
</feature>
<dbReference type="PROSITE" id="PS51462">
    <property type="entry name" value="NUDIX"/>
    <property type="match status" value="1"/>
</dbReference>
<evidence type="ECO:0000313" key="4">
    <source>
        <dbReference type="Proteomes" id="UP000295504"/>
    </source>
</evidence>
<gene>
    <name evidence="3" type="ORF">EDD79_105116</name>
</gene>
<dbReference type="RefSeq" id="WP_132849577.1">
    <property type="nucleotide sequence ID" value="NZ_CP058648.1"/>
</dbReference>
<proteinExistence type="inferred from homology"/>
<evidence type="ECO:0000259" key="2">
    <source>
        <dbReference type="PROSITE" id="PS51462"/>
    </source>
</evidence>
<keyword evidence="4" id="KW-1185">Reference proteome</keyword>
<comment type="similarity">
    <text evidence="1">Belongs to the Nudix hydrolase family.</text>
</comment>
<evidence type="ECO:0000313" key="3">
    <source>
        <dbReference type="EMBL" id="TCP96460.1"/>
    </source>
</evidence>
<name>A0A4R2T2L8_9FIRM</name>
<dbReference type="PANTHER" id="PTHR43736:SF1">
    <property type="entry name" value="DIHYDRONEOPTERIN TRIPHOSPHATE DIPHOSPHATASE"/>
    <property type="match status" value="1"/>
</dbReference>